<proteinExistence type="predicted"/>
<feature type="chain" id="PRO_5002653280" description="Deoxyribose-phosphate aldolase" evidence="1">
    <location>
        <begin position="19"/>
        <end position="249"/>
    </location>
</feature>
<comment type="caution">
    <text evidence="2">The sequence shown here is derived from an EMBL/GenBank/DDBJ whole genome shotgun (WGS) entry which is preliminary data.</text>
</comment>
<accession>A3I0Y6</accession>
<keyword evidence="1" id="KW-0732">Signal</keyword>
<evidence type="ECO:0008006" key="4">
    <source>
        <dbReference type="Google" id="ProtNLM"/>
    </source>
</evidence>
<feature type="signal peptide" evidence="1">
    <location>
        <begin position="1"/>
        <end position="18"/>
    </location>
</feature>
<name>A3I0Y6_9BACT</name>
<dbReference type="RefSeq" id="WP_008201992.1">
    <property type="nucleotide sequence ID" value="NZ_CM001023.1"/>
</dbReference>
<evidence type="ECO:0000256" key="1">
    <source>
        <dbReference type="SAM" id="SignalP"/>
    </source>
</evidence>
<dbReference type="PROSITE" id="PS51257">
    <property type="entry name" value="PROKAR_LIPOPROTEIN"/>
    <property type="match status" value="1"/>
</dbReference>
<dbReference type="eggNOG" id="ENOG502Z9BG">
    <property type="taxonomic scope" value="Bacteria"/>
</dbReference>
<sequence>MKISTAIILLAFVFGAMSCDTRTEAEKIVDKAIEAHGGENYKTAKIEFDFRDIHYSIFKNSERFDYSREISDSLGLIKDVLNNSGFQRTINGVEIDTLSEEWIGKYSRSVNSVAYFAYLPFGLNDQAVIKENLGKTVIKGEEYHLIKVTFEKSGGGEDYDDEFLYWFGTDDYLMDYLAYSYHTDGGGVRFREVSSVKEVGGIRFQNYINLKPEDESVSVEKIQDLYLSGDLEVLSEIILENLKVDVLKE</sequence>
<evidence type="ECO:0000313" key="3">
    <source>
        <dbReference type="Proteomes" id="UP000003919"/>
    </source>
</evidence>
<keyword evidence="3" id="KW-1185">Reference proteome</keyword>
<dbReference type="HOGENOM" id="CLU_1114512_0_0_10"/>
<evidence type="ECO:0000313" key="2">
    <source>
        <dbReference type="EMBL" id="EAZ80132.1"/>
    </source>
</evidence>
<dbReference type="Pfam" id="PF20113">
    <property type="entry name" value="DUF6503"/>
    <property type="match status" value="1"/>
</dbReference>
<dbReference type="InterPro" id="IPR045444">
    <property type="entry name" value="DUF6503"/>
</dbReference>
<protein>
    <recommendedName>
        <fullName evidence="4">Deoxyribose-phosphate aldolase</fullName>
    </recommendedName>
</protein>
<reference evidence="2 3" key="1">
    <citation type="journal article" date="2011" name="J. Bacteriol.">
        <title>Complete genome sequence of Algoriphagus sp. PR1, bacterial prey of a colony-forming choanoflagellate.</title>
        <authorList>
            <person name="Alegado R.A."/>
            <person name="Ferriera S."/>
            <person name="Nusbaum C."/>
            <person name="Young S.K."/>
            <person name="Zeng Q."/>
            <person name="Imamovic A."/>
            <person name="Fairclough S.R."/>
            <person name="King N."/>
        </authorList>
    </citation>
    <scope>NUCLEOTIDE SEQUENCE [LARGE SCALE GENOMIC DNA]</scope>
    <source>
        <strain evidence="2 3">PR1</strain>
    </source>
</reference>
<gene>
    <name evidence="2" type="ORF">ALPR1_15924</name>
</gene>
<dbReference type="Proteomes" id="UP000003919">
    <property type="component" value="Chromosome"/>
</dbReference>
<dbReference type="EMBL" id="CM001023">
    <property type="protein sequence ID" value="EAZ80132.1"/>
    <property type="molecule type" value="Genomic_DNA"/>
</dbReference>
<dbReference type="OrthoDB" id="982433at2"/>
<dbReference type="EMBL" id="AAXU02000001">
    <property type="protein sequence ID" value="EAZ80132.1"/>
    <property type="molecule type" value="Genomic_DNA"/>
</dbReference>
<dbReference type="AlphaFoldDB" id="A3I0Y6"/>
<organism evidence="2 3">
    <name type="scientific">Algoriphagus machipongonensis</name>
    <dbReference type="NCBI Taxonomy" id="388413"/>
    <lineage>
        <taxon>Bacteria</taxon>
        <taxon>Pseudomonadati</taxon>
        <taxon>Bacteroidota</taxon>
        <taxon>Cytophagia</taxon>
        <taxon>Cytophagales</taxon>
        <taxon>Cyclobacteriaceae</taxon>
        <taxon>Algoriphagus</taxon>
    </lineage>
</organism>
<dbReference type="STRING" id="388413.ALPR1_15924"/>